<reference evidence="3 4" key="1">
    <citation type="journal article" date="2019" name="Nat. Ecol. Evol.">
        <title>Megaphylogeny resolves global patterns of mushroom evolution.</title>
        <authorList>
            <person name="Varga T."/>
            <person name="Krizsan K."/>
            <person name="Foldi C."/>
            <person name="Dima B."/>
            <person name="Sanchez-Garcia M."/>
            <person name="Sanchez-Ramirez S."/>
            <person name="Szollosi G.J."/>
            <person name="Szarkandi J.G."/>
            <person name="Papp V."/>
            <person name="Albert L."/>
            <person name="Andreopoulos W."/>
            <person name="Angelini C."/>
            <person name="Antonin V."/>
            <person name="Barry K.W."/>
            <person name="Bougher N.L."/>
            <person name="Buchanan P."/>
            <person name="Buyck B."/>
            <person name="Bense V."/>
            <person name="Catcheside P."/>
            <person name="Chovatia M."/>
            <person name="Cooper J."/>
            <person name="Damon W."/>
            <person name="Desjardin D."/>
            <person name="Finy P."/>
            <person name="Geml J."/>
            <person name="Haridas S."/>
            <person name="Hughes K."/>
            <person name="Justo A."/>
            <person name="Karasinski D."/>
            <person name="Kautmanova I."/>
            <person name="Kiss B."/>
            <person name="Kocsube S."/>
            <person name="Kotiranta H."/>
            <person name="LaButti K.M."/>
            <person name="Lechner B.E."/>
            <person name="Liimatainen K."/>
            <person name="Lipzen A."/>
            <person name="Lukacs Z."/>
            <person name="Mihaltcheva S."/>
            <person name="Morgado L.N."/>
            <person name="Niskanen T."/>
            <person name="Noordeloos M.E."/>
            <person name="Ohm R.A."/>
            <person name="Ortiz-Santana B."/>
            <person name="Ovrebo C."/>
            <person name="Racz N."/>
            <person name="Riley R."/>
            <person name="Savchenko A."/>
            <person name="Shiryaev A."/>
            <person name="Soop K."/>
            <person name="Spirin V."/>
            <person name="Szebenyi C."/>
            <person name="Tomsovsky M."/>
            <person name="Tulloss R.E."/>
            <person name="Uehling J."/>
            <person name="Grigoriev I.V."/>
            <person name="Vagvolgyi C."/>
            <person name="Papp T."/>
            <person name="Martin F.M."/>
            <person name="Miettinen O."/>
            <person name="Hibbett D.S."/>
            <person name="Nagy L.G."/>
        </authorList>
    </citation>
    <scope>NUCLEOTIDE SEQUENCE [LARGE SCALE GENOMIC DNA]</scope>
    <source>
        <strain evidence="3 4">CBS 166.37</strain>
    </source>
</reference>
<name>A0A5C3LY67_9AGAR</name>
<feature type="coiled-coil region" evidence="1">
    <location>
        <begin position="246"/>
        <end position="273"/>
    </location>
</feature>
<dbReference type="AlphaFoldDB" id="A0A5C3LY67"/>
<protein>
    <submittedName>
        <fullName evidence="3">Uncharacterized protein</fullName>
    </submittedName>
</protein>
<feature type="region of interest" description="Disordered" evidence="2">
    <location>
        <begin position="157"/>
        <end position="181"/>
    </location>
</feature>
<feature type="compositionally biased region" description="Polar residues" evidence="2">
    <location>
        <begin position="161"/>
        <end position="177"/>
    </location>
</feature>
<dbReference type="Proteomes" id="UP000308652">
    <property type="component" value="Unassembled WGS sequence"/>
</dbReference>
<evidence type="ECO:0000256" key="1">
    <source>
        <dbReference type="SAM" id="Coils"/>
    </source>
</evidence>
<evidence type="ECO:0000313" key="3">
    <source>
        <dbReference type="EMBL" id="TFK37645.1"/>
    </source>
</evidence>
<dbReference type="EMBL" id="ML213607">
    <property type="protein sequence ID" value="TFK37645.1"/>
    <property type="molecule type" value="Genomic_DNA"/>
</dbReference>
<keyword evidence="1" id="KW-0175">Coiled coil</keyword>
<sequence>MWKEEEKLAKEEKAYKDKEIADLKEQVEHKKEIEYKKAEEEAAVHKKAQKDKEAQEHKEKEAWNAQCQFDEFARAQGRMMKAGGSQGSEGKEQKMGCKQRGTELAKLEVKCERCEKSGEKCMMPMKNAWICEACHNLQQAFIFPGNEDKPQRKHKAAKAVDSNNEAGLSKRSNTMTRGSDAGQDSWLIQETCKTQRELPMLISDAVFHRMVGLSKAMRWQKLPLACLRNGQMEFVSCKNFAEEGLGEELEETMRTMIEELKKVNRRLQKRAEKSGK</sequence>
<feature type="region of interest" description="Disordered" evidence="2">
    <location>
        <begin position="39"/>
        <end position="60"/>
    </location>
</feature>
<organism evidence="3 4">
    <name type="scientific">Crucibulum laeve</name>
    <dbReference type="NCBI Taxonomy" id="68775"/>
    <lineage>
        <taxon>Eukaryota</taxon>
        <taxon>Fungi</taxon>
        <taxon>Dikarya</taxon>
        <taxon>Basidiomycota</taxon>
        <taxon>Agaricomycotina</taxon>
        <taxon>Agaricomycetes</taxon>
        <taxon>Agaricomycetidae</taxon>
        <taxon>Agaricales</taxon>
        <taxon>Agaricineae</taxon>
        <taxon>Nidulariaceae</taxon>
        <taxon>Crucibulum</taxon>
    </lineage>
</organism>
<keyword evidence="4" id="KW-1185">Reference proteome</keyword>
<proteinExistence type="predicted"/>
<evidence type="ECO:0000256" key="2">
    <source>
        <dbReference type="SAM" id="MobiDB-lite"/>
    </source>
</evidence>
<evidence type="ECO:0000313" key="4">
    <source>
        <dbReference type="Proteomes" id="UP000308652"/>
    </source>
</evidence>
<gene>
    <name evidence="3" type="ORF">BDQ12DRAFT_666910</name>
</gene>
<accession>A0A5C3LY67</accession>